<name>A0A090Z245_9BACI</name>
<gene>
    <name evidence="1" type="ORF">DJ93_5914</name>
</gene>
<proteinExistence type="predicted"/>
<comment type="caution">
    <text evidence="1">The sequence shown here is derived from an EMBL/GenBank/DDBJ whole genome shotgun (WGS) entry which is preliminary data.</text>
</comment>
<evidence type="ECO:0000313" key="2">
    <source>
        <dbReference type="Proteomes" id="UP000029389"/>
    </source>
</evidence>
<accession>A0A090Z245</accession>
<dbReference type="Proteomes" id="UP000029389">
    <property type="component" value="Unassembled WGS sequence"/>
</dbReference>
<dbReference type="AlphaFoldDB" id="A0A090Z245"/>
<reference evidence="1 2" key="1">
    <citation type="submission" date="2014-04" db="EMBL/GenBank/DDBJ databases">
        <authorList>
            <person name="Bishop-Lilly K.A."/>
            <person name="Broomall S.M."/>
            <person name="Chain P.S."/>
            <person name="Chertkov O."/>
            <person name="Coyne S.R."/>
            <person name="Daligault H.E."/>
            <person name="Davenport K.W."/>
            <person name="Erkkila T."/>
            <person name="Frey K.G."/>
            <person name="Gibbons H.S."/>
            <person name="Gu W."/>
            <person name="Jaissle J."/>
            <person name="Johnson S.L."/>
            <person name="Koroleva G.I."/>
            <person name="Ladner J.T."/>
            <person name="Lo C.-C."/>
            <person name="Minogue T.D."/>
            <person name="Munk C."/>
            <person name="Palacios G.F."/>
            <person name="Redden C.L."/>
            <person name="Rosenzweig C.N."/>
            <person name="Scholz M.B."/>
            <person name="Teshima H."/>
            <person name="Xu Y."/>
        </authorList>
    </citation>
    <scope>NUCLEOTIDE SEQUENCE [LARGE SCALE GENOMIC DNA]</scope>
    <source>
        <strain evidence="1 2">BHP</strain>
    </source>
</reference>
<protein>
    <submittedName>
        <fullName evidence="1">Uncharacterized protein</fullName>
    </submittedName>
</protein>
<evidence type="ECO:0000313" key="1">
    <source>
        <dbReference type="EMBL" id="KFN04697.1"/>
    </source>
</evidence>
<dbReference type="PATRIC" id="fig|1405.8.peg.85"/>
<organism evidence="1 2">
    <name type="scientific">Bacillus clarus</name>
    <dbReference type="NCBI Taxonomy" id="2338372"/>
    <lineage>
        <taxon>Bacteria</taxon>
        <taxon>Bacillati</taxon>
        <taxon>Bacillota</taxon>
        <taxon>Bacilli</taxon>
        <taxon>Bacillales</taxon>
        <taxon>Bacillaceae</taxon>
        <taxon>Bacillus</taxon>
        <taxon>Bacillus cereus group</taxon>
    </lineage>
</organism>
<sequence>MNPWLFAGCMYVTCNRDNERLHMDGTMCGKTIQTTKNEASKLNYIYEEE</sequence>
<dbReference type="EMBL" id="JMQC01000007">
    <property type="protein sequence ID" value="KFN04697.1"/>
    <property type="molecule type" value="Genomic_DNA"/>
</dbReference>
<dbReference type="RefSeq" id="WP_181969246.1">
    <property type="nucleotide sequence ID" value="NZ_JMQC01000007.1"/>
</dbReference>